<feature type="region of interest" description="Disordered" evidence="1">
    <location>
        <begin position="65"/>
        <end position="125"/>
    </location>
</feature>
<dbReference type="RefSeq" id="WP_188664653.1">
    <property type="nucleotide sequence ID" value="NZ_BMJI01000001.1"/>
</dbReference>
<evidence type="ECO:0000313" key="4">
    <source>
        <dbReference type="Proteomes" id="UP000597761"/>
    </source>
</evidence>
<evidence type="ECO:0000256" key="1">
    <source>
        <dbReference type="SAM" id="MobiDB-lite"/>
    </source>
</evidence>
<dbReference type="PANTHER" id="PTHR24094:SF15">
    <property type="entry name" value="AMP-DEPENDENT SYNTHETASE_LIGASE DOMAIN-CONTAINING PROTEIN-RELATED"/>
    <property type="match status" value="1"/>
</dbReference>
<gene>
    <name evidence="3" type="ORF">GCM10011512_00790</name>
</gene>
<feature type="region of interest" description="Disordered" evidence="1">
    <location>
        <begin position="315"/>
        <end position="341"/>
    </location>
</feature>
<dbReference type="Pfam" id="PF05901">
    <property type="entry name" value="Excalibur"/>
    <property type="match status" value="1"/>
</dbReference>
<accession>A0ABQ1NIM3</accession>
<dbReference type="Proteomes" id="UP000597761">
    <property type="component" value="Unassembled WGS sequence"/>
</dbReference>
<feature type="compositionally biased region" description="Acidic residues" evidence="1">
    <location>
        <begin position="369"/>
        <end position="378"/>
    </location>
</feature>
<feature type="domain" description="Excalibur calcium-binding" evidence="2">
    <location>
        <begin position="342"/>
        <end position="378"/>
    </location>
</feature>
<evidence type="ECO:0000313" key="3">
    <source>
        <dbReference type="EMBL" id="GGC78095.1"/>
    </source>
</evidence>
<comment type="caution">
    <text evidence="3">The sequence shown here is derived from an EMBL/GenBank/DDBJ whole genome shotgun (WGS) entry which is preliminary data.</text>
</comment>
<dbReference type="InterPro" id="IPR008613">
    <property type="entry name" value="Excalibur_Ca-bd_domain"/>
</dbReference>
<feature type="region of interest" description="Disordered" evidence="1">
    <location>
        <begin position="1"/>
        <end position="34"/>
    </location>
</feature>
<feature type="region of interest" description="Disordered" evidence="1">
    <location>
        <begin position="359"/>
        <end position="378"/>
    </location>
</feature>
<dbReference type="PANTHER" id="PTHR24094">
    <property type="entry name" value="SECRETED PROTEIN"/>
    <property type="match status" value="1"/>
</dbReference>
<feature type="compositionally biased region" description="Pro residues" evidence="1">
    <location>
        <begin position="322"/>
        <end position="336"/>
    </location>
</feature>
<dbReference type="InterPro" id="IPR011089">
    <property type="entry name" value="GmrSD_C"/>
</dbReference>
<protein>
    <recommendedName>
        <fullName evidence="2">Excalibur calcium-binding domain-containing protein</fullName>
    </recommendedName>
</protein>
<dbReference type="EMBL" id="BMJI01000001">
    <property type="protein sequence ID" value="GGC78095.1"/>
    <property type="molecule type" value="Genomic_DNA"/>
</dbReference>
<dbReference type="Pfam" id="PF07510">
    <property type="entry name" value="GmrSD_C"/>
    <property type="match status" value="1"/>
</dbReference>
<name>A0ABQ1NIM3_9MICC</name>
<feature type="compositionally biased region" description="Low complexity" evidence="1">
    <location>
        <begin position="113"/>
        <end position="125"/>
    </location>
</feature>
<evidence type="ECO:0000259" key="2">
    <source>
        <dbReference type="SMART" id="SM00894"/>
    </source>
</evidence>
<keyword evidence="4" id="KW-1185">Reference proteome</keyword>
<proteinExistence type="predicted"/>
<organism evidence="3 4">
    <name type="scientific">Tersicoccus solisilvae</name>
    <dbReference type="NCBI Taxonomy" id="1882339"/>
    <lineage>
        <taxon>Bacteria</taxon>
        <taxon>Bacillati</taxon>
        <taxon>Actinomycetota</taxon>
        <taxon>Actinomycetes</taxon>
        <taxon>Micrococcales</taxon>
        <taxon>Micrococcaceae</taxon>
        <taxon>Tersicoccus</taxon>
    </lineage>
</organism>
<reference evidence="4" key="1">
    <citation type="journal article" date="2019" name="Int. J. Syst. Evol. Microbiol.">
        <title>The Global Catalogue of Microorganisms (GCM) 10K type strain sequencing project: providing services to taxonomists for standard genome sequencing and annotation.</title>
        <authorList>
            <consortium name="The Broad Institute Genomics Platform"/>
            <consortium name="The Broad Institute Genome Sequencing Center for Infectious Disease"/>
            <person name="Wu L."/>
            <person name="Ma J."/>
        </authorList>
    </citation>
    <scope>NUCLEOTIDE SEQUENCE [LARGE SCALE GENOMIC DNA]</scope>
    <source>
        <strain evidence="4">CGMCC 1.15480</strain>
    </source>
</reference>
<feature type="compositionally biased region" description="Low complexity" evidence="1">
    <location>
        <begin position="66"/>
        <end position="104"/>
    </location>
</feature>
<dbReference type="SMART" id="SM00894">
    <property type="entry name" value="Excalibur"/>
    <property type="match status" value="1"/>
</dbReference>
<sequence>MHVPSGLGRARRGVGSATVALSPSSGPPRPRPVRIRPFGVVVTLLLAGAVAGCADGASPGLAPLDTTSTSASSAARSSSAPAGHGTATLGGTATPVTPRPSTAPVVPPPATPAPSAAPTTAKPAAGSARALLATLPVKGRAPKTGYRRDRFGPAWSDTDRNGCDTRNDILAAQLTGVAYANAGRCRVSSGTLADPYTGATVGFVRGQGTSELVQIDHVVALSDAWQKGGQQLTDARRLEFANDPLNLQATTRAANTQKGDGDAATWLPAARGYRCAYVARQITVKSVYRLWITAAERDAVARVLAACPDQPTAARATAAPSAPAPAPATAPPPAPADPGSVYYPNCSAARAAGVAPLHRGEPGYRSAMDGDDDGIACE</sequence>